<evidence type="ECO:0000259" key="2">
    <source>
        <dbReference type="Pfam" id="PF00632"/>
    </source>
</evidence>
<evidence type="ECO:0000256" key="1">
    <source>
        <dbReference type="ARBA" id="ARBA00022786"/>
    </source>
</evidence>
<dbReference type="InterPro" id="IPR035983">
    <property type="entry name" value="Hect_E3_ubiquitin_ligase"/>
</dbReference>
<sequence>MIAMLEEGISGCDLSNVLLFLNEMSRIPLLGFEKSITILFLKYGNFPTVSTCGIEIRLPTIHDTYEKCKDVMIHAIKGNNGFGGGP</sequence>
<dbReference type="SUPFAM" id="SSF56204">
    <property type="entry name" value="Hect, E3 ligase catalytic domain"/>
    <property type="match status" value="1"/>
</dbReference>
<dbReference type="EnsemblMetazoa" id="Aqu2.1.35008_001">
    <property type="protein sequence ID" value="Aqu2.1.35008_001"/>
    <property type="gene ID" value="Aqu2.1.35008"/>
</dbReference>
<protein>
    <recommendedName>
        <fullName evidence="2">HECT domain-containing protein</fullName>
    </recommendedName>
</protein>
<dbReference type="AlphaFoldDB" id="A0A1X7V4T8"/>
<evidence type="ECO:0000313" key="3">
    <source>
        <dbReference type="EnsemblMetazoa" id="Aqu2.1.35008_001"/>
    </source>
</evidence>
<dbReference type="GO" id="GO:0004842">
    <property type="term" value="F:ubiquitin-protein transferase activity"/>
    <property type="evidence" value="ECO:0007669"/>
    <property type="project" value="InterPro"/>
</dbReference>
<proteinExistence type="predicted"/>
<reference evidence="3" key="1">
    <citation type="submission" date="2017-05" db="UniProtKB">
        <authorList>
            <consortium name="EnsemblMetazoa"/>
        </authorList>
    </citation>
    <scope>IDENTIFICATION</scope>
</reference>
<keyword evidence="1" id="KW-0833">Ubl conjugation pathway</keyword>
<dbReference type="OrthoDB" id="6776505at2759"/>
<feature type="domain" description="HECT" evidence="2">
    <location>
        <begin position="9"/>
        <end position="83"/>
    </location>
</feature>
<name>A0A1X7V4T8_AMPQE</name>
<accession>A0A1X7V4T8</accession>
<dbReference type="Pfam" id="PF00632">
    <property type="entry name" value="HECT"/>
    <property type="match status" value="1"/>
</dbReference>
<dbReference type="InParanoid" id="A0A1X7V4T8"/>
<dbReference type="Gene3D" id="3.30.2410.10">
    <property type="entry name" value="Hect, E3 ligase catalytic domain"/>
    <property type="match status" value="1"/>
</dbReference>
<organism evidence="3">
    <name type="scientific">Amphimedon queenslandica</name>
    <name type="common">Sponge</name>
    <dbReference type="NCBI Taxonomy" id="400682"/>
    <lineage>
        <taxon>Eukaryota</taxon>
        <taxon>Metazoa</taxon>
        <taxon>Porifera</taxon>
        <taxon>Demospongiae</taxon>
        <taxon>Heteroscleromorpha</taxon>
        <taxon>Haplosclerida</taxon>
        <taxon>Niphatidae</taxon>
        <taxon>Amphimedon</taxon>
    </lineage>
</organism>
<dbReference type="InterPro" id="IPR000569">
    <property type="entry name" value="HECT_dom"/>
</dbReference>